<evidence type="ECO:0000256" key="5">
    <source>
        <dbReference type="ARBA" id="ARBA00022801"/>
    </source>
</evidence>
<evidence type="ECO:0000256" key="10">
    <source>
        <dbReference type="SAM" id="SignalP"/>
    </source>
</evidence>
<dbReference type="InterPro" id="IPR029414">
    <property type="entry name" value="Tricorn_PDZ"/>
</dbReference>
<dbReference type="GO" id="GO:0005737">
    <property type="term" value="C:cytoplasm"/>
    <property type="evidence" value="ECO:0007669"/>
    <property type="project" value="UniProtKB-SubCell"/>
</dbReference>
<feature type="active site" description="Charge relay system" evidence="8">
    <location>
        <position position="741"/>
    </location>
</feature>
<evidence type="ECO:0000256" key="2">
    <source>
        <dbReference type="ARBA" id="ARBA00008524"/>
    </source>
</evidence>
<keyword evidence="10" id="KW-0732">Signal</keyword>
<keyword evidence="4 7" id="KW-0645">Protease</keyword>
<feature type="active site" description="Charge relay system" evidence="8">
    <location>
        <position position="1023"/>
    </location>
</feature>
<dbReference type="Gene3D" id="2.130.10.10">
    <property type="entry name" value="YVTN repeat-like/Quinoprotein amine dehydrogenase"/>
    <property type="match status" value="1"/>
</dbReference>
<dbReference type="GO" id="GO:0006508">
    <property type="term" value="P:proteolysis"/>
    <property type="evidence" value="ECO:0007669"/>
    <property type="project" value="UniProtKB-UniRule"/>
</dbReference>
<protein>
    <recommendedName>
        <fullName evidence="7">Tricorn protease homolog</fullName>
        <ecNumber evidence="7">3.4.21.-</ecNumber>
    </recommendedName>
</protein>
<evidence type="ECO:0000259" key="11">
    <source>
        <dbReference type="SMART" id="SM00245"/>
    </source>
</evidence>
<evidence type="ECO:0000256" key="7">
    <source>
        <dbReference type="PIRNR" id="PIRNR036421"/>
    </source>
</evidence>
<evidence type="ECO:0000256" key="4">
    <source>
        <dbReference type="ARBA" id="ARBA00022670"/>
    </source>
</evidence>
<dbReference type="InterPro" id="IPR005151">
    <property type="entry name" value="Tail-specific_protease"/>
</dbReference>
<evidence type="ECO:0000256" key="3">
    <source>
        <dbReference type="ARBA" id="ARBA00022490"/>
    </source>
</evidence>
<accession>A0AAE4Z927</accession>
<feature type="region of interest" description="Disordered" evidence="9">
    <location>
        <begin position="1057"/>
        <end position="1088"/>
    </location>
</feature>
<dbReference type="InterPro" id="IPR036034">
    <property type="entry name" value="PDZ_sf"/>
</dbReference>
<dbReference type="EMBL" id="JAACAK010000113">
    <property type="protein sequence ID" value="NIR76074.1"/>
    <property type="molecule type" value="Genomic_DNA"/>
</dbReference>
<dbReference type="InterPro" id="IPR029045">
    <property type="entry name" value="ClpP/crotonase-like_dom_sf"/>
</dbReference>
<comment type="caution">
    <text evidence="12">The sequence shown here is derived from an EMBL/GenBank/DDBJ whole genome shotgun (WGS) entry which is preliminary data.</text>
</comment>
<dbReference type="Pfam" id="PF14684">
    <property type="entry name" value="Tricorn_C1"/>
    <property type="match status" value="1"/>
</dbReference>
<dbReference type="InterPro" id="IPR028204">
    <property type="entry name" value="Tricorn_C1"/>
</dbReference>
<dbReference type="SUPFAM" id="SSF50156">
    <property type="entry name" value="PDZ domain-like"/>
    <property type="match status" value="1"/>
</dbReference>
<dbReference type="PANTHER" id="PTHR43253">
    <property type="entry name" value="TRICORN PROTEASE HOMOLOG 2-RELATED"/>
    <property type="match status" value="1"/>
</dbReference>
<evidence type="ECO:0000313" key="12">
    <source>
        <dbReference type="EMBL" id="NIR76074.1"/>
    </source>
</evidence>
<dbReference type="SUPFAM" id="SSF82171">
    <property type="entry name" value="DPP6 N-terminal domain-like"/>
    <property type="match status" value="1"/>
</dbReference>
<dbReference type="AlphaFoldDB" id="A0AAE4Z927"/>
<keyword evidence="6 7" id="KW-0720">Serine protease</keyword>
<reference evidence="12 13" key="1">
    <citation type="submission" date="2020-01" db="EMBL/GenBank/DDBJ databases">
        <title>Genomes assembled from Gulf of Kutch pelagic sediment metagenomes.</title>
        <authorList>
            <person name="Chandrashekar M."/>
            <person name="Mahajan M.S."/>
            <person name="Dave K.J."/>
            <person name="Vatsa P."/>
            <person name="Nathani N.M."/>
        </authorList>
    </citation>
    <scope>NUCLEOTIDE SEQUENCE [LARGE SCALE GENOMIC DNA]</scope>
    <source>
        <strain evidence="12">KS3-K002</strain>
    </source>
</reference>
<feature type="chain" id="PRO_5041995492" description="Tricorn protease homolog" evidence="10">
    <location>
        <begin position="22"/>
        <end position="1088"/>
    </location>
</feature>
<evidence type="ECO:0000256" key="9">
    <source>
        <dbReference type="SAM" id="MobiDB-lite"/>
    </source>
</evidence>
<dbReference type="EC" id="3.4.21.-" evidence="7"/>
<dbReference type="GO" id="GO:0008236">
    <property type="term" value="F:serine-type peptidase activity"/>
    <property type="evidence" value="ECO:0007669"/>
    <property type="project" value="UniProtKB-UniRule"/>
</dbReference>
<evidence type="ECO:0000256" key="8">
    <source>
        <dbReference type="PIRSR" id="PIRSR036421-1"/>
    </source>
</evidence>
<dbReference type="SUPFAM" id="SSF69304">
    <property type="entry name" value="Tricorn protease N-terminal domain"/>
    <property type="match status" value="1"/>
</dbReference>
<organism evidence="12 13">
    <name type="scientific">Candidatus Kutchimonas denitrificans</name>
    <dbReference type="NCBI Taxonomy" id="3056748"/>
    <lineage>
        <taxon>Bacteria</taxon>
        <taxon>Pseudomonadati</taxon>
        <taxon>Gemmatimonadota</taxon>
        <taxon>Gemmatimonadia</taxon>
        <taxon>Candidatus Palauibacterales</taxon>
        <taxon>Candidatus Palauibacteraceae</taxon>
        <taxon>Candidatus Kutchimonas</taxon>
    </lineage>
</organism>
<evidence type="ECO:0000313" key="13">
    <source>
        <dbReference type="Proteomes" id="UP000702544"/>
    </source>
</evidence>
<comment type="function">
    <text evidence="7">Degrades oligopeptides.</text>
</comment>
<gene>
    <name evidence="12" type="ORF">GWO12_13345</name>
</gene>
<dbReference type="SMART" id="SM00245">
    <property type="entry name" value="TSPc"/>
    <property type="match status" value="1"/>
</dbReference>
<feature type="region of interest" description="Disordered" evidence="9">
    <location>
        <begin position="536"/>
        <end position="564"/>
    </location>
</feature>
<dbReference type="InterPro" id="IPR015943">
    <property type="entry name" value="WD40/YVTN_repeat-like_dom_sf"/>
</dbReference>
<dbReference type="Gene3D" id="2.30.42.10">
    <property type="match status" value="1"/>
</dbReference>
<evidence type="ECO:0000256" key="6">
    <source>
        <dbReference type="ARBA" id="ARBA00022825"/>
    </source>
</evidence>
<dbReference type="PIRSF" id="PIRSF036421">
    <property type="entry name" value="Tricorn_protease"/>
    <property type="match status" value="1"/>
</dbReference>
<dbReference type="CDD" id="cd07562">
    <property type="entry name" value="Peptidase_S41_TRI"/>
    <property type="match status" value="1"/>
</dbReference>
<feature type="compositionally biased region" description="Basic and acidic residues" evidence="9">
    <location>
        <begin position="1070"/>
        <end position="1088"/>
    </location>
</feature>
<feature type="signal peptide" evidence="10">
    <location>
        <begin position="1"/>
        <end position="21"/>
    </location>
</feature>
<comment type="similarity">
    <text evidence="2 7">Belongs to the peptidase S41B family.</text>
</comment>
<proteinExistence type="inferred from homology"/>
<dbReference type="Pfam" id="PF26549">
    <property type="entry name" value="Tricorn_N"/>
    <property type="match status" value="1"/>
</dbReference>
<dbReference type="Pfam" id="PF14685">
    <property type="entry name" value="PDZ_Tricorn"/>
    <property type="match status" value="1"/>
</dbReference>
<evidence type="ECO:0000256" key="1">
    <source>
        <dbReference type="ARBA" id="ARBA00004496"/>
    </source>
</evidence>
<feature type="compositionally biased region" description="Acidic residues" evidence="9">
    <location>
        <begin position="547"/>
        <end position="563"/>
    </location>
</feature>
<comment type="subcellular location">
    <subcellularLocation>
        <location evidence="1 7">Cytoplasm</location>
    </subcellularLocation>
</comment>
<dbReference type="Proteomes" id="UP000702544">
    <property type="component" value="Unassembled WGS sequence"/>
</dbReference>
<dbReference type="InterPro" id="IPR012393">
    <property type="entry name" value="Tricorn_protease"/>
</dbReference>
<keyword evidence="3 7" id="KW-0963">Cytoplasm</keyword>
<name>A0AAE4Z927_9BACT</name>
<dbReference type="Pfam" id="PF03572">
    <property type="entry name" value="Peptidase_S41"/>
    <property type="match status" value="1"/>
</dbReference>
<dbReference type="Gene3D" id="3.90.226.10">
    <property type="entry name" value="2-enoyl-CoA Hydratase, Chain A, domain 1"/>
    <property type="match status" value="1"/>
</dbReference>
<dbReference type="Gene3D" id="3.30.750.44">
    <property type="match status" value="1"/>
</dbReference>
<feature type="domain" description="Tail specific protease" evidence="11">
    <location>
        <begin position="842"/>
        <end position="1034"/>
    </location>
</feature>
<sequence length="1088" mass="121604">MRIATILGAALLVGFATTLEAQVDARMLRQPDVSDTQITFVYAGDIWVVAKTGGVAQRLSSPNGEESFPRFSPDGSTIAFSGNYDGNVDVYTIPALGGTPTRLTHNPMGDRTLEWHPDGERVLYASSMQSGRQRFSQFYYAPRQGGLPEKLPVPYGEFGAISPDGEWLAYMPKSRDFRTWKRYRGGWAPDIWLFNLEDYSSRNITNSDANESQPMWHGRTLYMLSDRSPNQRFNIWAYDLDSGDLRQVTQFEEFDIHFPAIGPSDIVFEAGGRLYLLDLATEEYSEVEIDVVTDLATLKPRSENVANLVTNARISPSGKRAVVEARGDLFTLPAEHGPVINLTASSGVAERSPAWSPDGRYVAYWSDRSGEYQLTLRAADGSGAEQQLTSFADGFRYRPYWSPDSKKIAFVDDGKTIWIYDLESRRATEVDQDMWMTHGGLNNFRVSWSADSRWLAYSRGLENRAGAVFLYDTDSGQLHQVTSGYYADFQPTFDPDGNYLFFLSNRTFRPAYGDVDNTWIYPNTTNIVAVSLRPDVPSPLAPRNDEESVDESADNGDEDEEGSDAVVIEPRDFEHRLVVLPPRAGNYTELQAVSGKVLYRRFPNTGSAEEDSPILFYDLEEREEKTVIGEADGFLVSADGKKMLVANDRRLAIVDVAPGQKMEKPLRTNELEATVDPRAEWRQIFADAWRFERDFFYDPNMHGVDWDAMRERYGRLIDDAVTRWDVNYVLGELIAELNASHTYRGGGDTESAERRGVGMLGVDWELDNGAYRIARIIDGAPWDSEVRSPFARPGVDVSAGDYVLAVNGVPIDVSKDPWAAFQGLGSSTVALTVNDRPDMQGAREVIVETLDTGDEIRLRHLAWIESNRSRVEEATDGRVGYIYVRSTGSDGQTELVRQFAAQFDKDGLIVDERFNSGGQIPDRFVELLNRPPLSFWAVRSGRDWPWPPVAHFGPKVMLINGWSGSGGDAFPYYFREYGVGPLIGSRTWGGLIGISGAPSLIDGGGVTVPTFRMYSTDGHWFAEGHGVEPDIPVPEDPTALARGTDPQLERAIQEVMRRLEMNPPVTADRPPYEDRTPQSADRRTNGNR</sequence>
<dbReference type="Pfam" id="PF26550">
    <property type="entry name" value="Tricorn_2nd"/>
    <property type="match status" value="1"/>
</dbReference>
<dbReference type="Gene3D" id="2.120.10.60">
    <property type="entry name" value="Tricorn protease N-terminal domain"/>
    <property type="match status" value="1"/>
</dbReference>
<feature type="active site" description="Nucleophile" evidence="8">
    <location>
        <position position="965"/>
    </location>
</feature>
<keyword evidence="5 7" id="KW-0378">Hydrolase</keyword>
<dbReference type="SUPFAM" id="SSF52096">
    <property type="entry name" value="ClpP/crotonase"/>
    <property type="match status" value="1"/>
</dbReference>
<dbReference type="PANTHER" id="PTHR43253:SF1">
    <property type="entry name" value="TRICORN PROTEASE HOMOLOG 2-RELATED"/>
    <property type="match status" value="1"/>
</dbReference>